<dbReference type="KEGG" id="tun:J9260_09735"/>
<evidence type="ECO:0000313" key="1">
    <source>
        <dbReference type="EMBL" id="QTR52036.1"/>
    </source>
</evidence>
<organism evidence="1 2">
    <name type="scientific">Thiothrix unzii</name>
    <dbReference type="NCBI Taxonomy" id="111769"/>
    <lineage>
        <taxon>Bacteria</taxon>
        <taxon>Pseudomonadati</taxon>
        <taxon>Pseudomonadota</taxon>
        <taxon>Gammaproteobacteria</taxon>
        <taxon>Thiotrichales</taxon>
        <taxon>Thiotrichaceae</taxon>
        <taxon>Thiothrix</taxon>
    </lineage>
</organism>
<dbReference type="AlphaFoldDB" id="A0A975F6T4"/>
<name>A0A975F6T4_9GAMM</name>
<evidence type="ECO:0008006" key="3">
    <source>
        <dbReference type="Google" id="ProtNLM"/>
    </source>
</evidence>
<gene>
    <name evidence="1" type="ORF">J9260_09735</name>
</gene>
<keyword evidence="2" id="KW-1185">Reference proteome</keyword>
<dbReference type="SUPFAM" id="SSF48452">
    <property type="entry name" value="TPR-like"/>
    <property type="match status" value="1"/>
</dbReference>
<dbReference type="Gene3D" id="1.25.40.10">
    <property type="entry name" value="Tetratricopeptide repeat domain"/>
    <property type="match status" value="1"/>
</dbReference>
<dbReference type="RefSeq" id="WP_210217601.1">
    <property type="nucleotide sequence ID" value="NZ_CP072793.1"/>
</dbReference>
<protein>
    <recommendedName>
        <fullName evidence="3">Tetratricopeptide repeat protein</fullName>
    </recommendedName>
</protein>
<dbReference type="Proteomes" id="UP000672009">
    <property type="component" value="Chromosome"/>
</dbReference>
<proteinExistence type="predicted"/>
<reference evidence="1" key="1">
    <citation type="submission" date="2021-04" db="EMBL/GenBank/DDBJ databases">
        <title>Genomics, taxonomy and metabolism of representatives of sulfur bacteria of the genus Thiothrix: Thiothrix fructosivorans QT, Thiothrix unzii A1T and three new species, Thiothrix subterranea sp. nov., Thiothrix litoralis sp. nov. and 'Candidatus Thiothrix anitrata' sp. nov.</title>
        <authorList>
            <person name="Ravin N.V."/>
            <person name="Smolyakov D."/>
            <person name="Rudenko T.S."/>
            <person name="Mardanov A.V."/>
            <person name="Beletsky A.V."/>
            <person name="Markov N.D."/>
            <person name="Fomenkov A.I."/>
            <person name="Roberts R.J."/>
            <person name="Karnachuk O.V."/>
            <person name="Novikov A."/>
            <person name="Grabovich M.Y."/>
        </authorList>
    </citation>
    <scope>NUCLEOTIDE SEQUENCE</scope>
    <source>
        <strain evidence="1">A1</strain>
    </source>
</reference>
<dbReference type="InterPro" id="IPR011990">
    <property type="entry name" value="TPR-like_helical_dom_sf"/>
</dbReference>
<dbReference type="EMBL" id="CP072793">
    <property type="protein sequence ID" value="QTR52036.1"/>
    <property type="molecule type" value="Genomic_DNA"/>
</dbReference>
<evidence type="ECO:0000313" key="2">
    <source>
        <dbReference type="Proteomes" id="UP000672009"/>
    </source>
</evidence>
<sequence length="187" mass="21108">MDLQDFEAEDLYFNATIDPEIAILLEEASGLYPQPEAETLLLRAYFLAPEDLNVLVALYRYFYYQHRLPDALNVAHKAIAVSGKRLHLPEDWRHLTRLHLGQGVLVSMTLTRFYLMAHKGAGYLEMRLGELADAVGRLQTLVDIDSNDRLGAKALLTLAQEHLYEQQGVAVLRKVAGDSGRSHINLH</sequence>
<accession>A0A975F6T4</accession>